<dbReference type="EMBL" id="JTHE02000003">
    <property type="protein sequence ID" value="NEV70086.1"/>
    <property type="molecule type" value="Genomic_DNA"/>
</dbReference>
<evidence type="ECO:0000313" key="1">
    <source>
        <dbReference type="EMBL" id="NEV70086.1"/>
    </source>
</evidence>
<protein>
    <submittedName>
        <fullName evidence="1">Sugar transferase</fullName>
    </submittedName>
</protein>
<dbReference type="InterPro" id="IPR029044">
    <property type="entry name" value="Nucleotide-diphossugar_trans"/>
</dbReference>
<dbReference type="AlphaFoldDB" id="A0A0C1UUJ5"/>
<dbReference type="InterPro" id="IPR054619">
    <property type="entry name" value="Npun_R2821-like"/>
</dbReference>
<reference evidence="1" key="1">
    <citation type="submission" date="2014-11" db="EMBL/GenBank/DDBJ databases">
        <authorList>
            <person name="Malar M.C."/>
            <person name="Sen D."/>
            <person name="Tripathy S."/>
        </authorList>
    </citation>
    <scope>NUCLEOTIDE SEQUENCE</scope>
    <source>
        <strain evidence="1">BDU141951</strain>
    </source>
</reference>
<organism evidence="1">
    <name type="scientific">Lyngbya confervoides BDU141951</name>
    <dbReference type="NCBI Taxonomy" id="1574623"/>
    <lineage>
        <taxon>Bacteria</taxon>
        <taxon>Bacillati</taxon>
        <taxon>Cyanobacteriota</taxon>
        <taxon>Cyanophyceae</taxon>
        <taxon>Oscillatoriophycideae</taxon>
        <taxon>Oscillatoriales</taxon>
        <taxon>Microcoleaceae</taxon>
        <taxon>Lyngbya</taxon>
    </lineage>
</organism>
<name>A0A0C1UUJ5_9CYAN</name>
<sequence>MSQGIYTLANDKVFDQVVALINSIEENAGKDFPVIIFPYDDCTERLKTLTQKYPQVEVFEDQKIIQRWDEWVKDIWATHPTAAEKWLAVDGKPGIHRMGTHRRLCAFDGPLDHFIYMDADTLLLQSPNLIFKALERVDWVTYDFQHKDLSHAFDTSSFRLFELFPEDEIKSKVFCSGFFGAKRNIVDGQDIQFYLEKLSSGEAEVLYPMAPDQTVLNYFVLRKPISSVNLALSLPSDQVTGNSVTSPHFEEVRSKVLDKGVPLLYLHYIGISSKIFKRLCKGENIDFPYRDTFLHYRYLKAPEERPQFQGEPLSYKTSKKASLPKRFFRKLGLVK</sequence>
<accession>A0A0C1UUJ5</accession>
<dbReference type="SUPFAM" id="SSF53448">
    <property type="entry name" value="Nucleotide-diphospho-sugar transferases"/>
    <property type="match status" value="1"/>
</dbReference>
<proteinExistence type="predicted"/>
<reference evidence="1" key="2">
    <citation type="journal article" date="2015" name="Genome Announc.">
        <title>Draft Genome Sequence of Filamentous Marine Cyanobacterium Lyngbya confervoides Strain BDU141951.</title>
        <authorList>
            <person name="Chandrababunaidu M.M."/>
            <person name="Sen D."/>
            <person name="Tripathy S."/>
        </authorList>
    </citation>
    <scope>NUCLEOTIDE SEQUENCE</scope>
    <source>
        <strain evidence="1">BDU141951</strain>
    </source>
</reference>
<reference evidence="1" key="3">
    <citation type="submission" date="2020-02" db="EMBL/GenBank/DDBJ databases">
        <authorList>
            <person name="Sarangi A.N."/>
            <person name="Ghosh S."/>
            <person name="Mukherjee M."/>
            <person name="Tripathy S."/>
        </authorList>
    </citation>
    <scope>NUCLEOTIDE SEQUENCE</scope>
    <source>
        <strain evidence="1">BDU141951</strain>
    </source>
</reference>
<comment type="caution">
    <text evidence="1">The sequence shown here is derived from an EMBL/GenBank/DDBJ whole genome shotgun (WGS) entry which is preliminary data.</text>
</comment>
<gene>
    <name evidence="1" type="ORF">QQ91_023625</name>
</gene>
<dbReference type="Gene3D" id="3.90.550.10">
    <property type="entry name" value="Spore Coat Polysaccharide Biosynthesis Protein SpsA, Chain A"/>
    <property type="match status" value="1"/>
</dbReference>
<dbReference type="NCBIfam" id="NF045582">
    <property type="entry name" value="Npun_R2823_gen"/>
    <property type="match status" value="1"/>
</dbReference>
<dbReference type="GO" id="GO:0016740">
    <property type="term" value="F:transferase activity"/>
    <property type="evidence" value="ECO:0007669"/>
    <property type="project" value="UniProtKB-KW"/>
</dbReference>
<keyword evidence="1" id="KW-0808">Transferase</keyword>